<sequence length="256" mass="28009">MAQVFTAEHALLCDCRTRRRVHEVWGELAPRVLRGHDLGERSQREATGTGCDRPRRVAGRCLAGQPVVDVHRDAPELTSELDRCTAPMRQILEGVPLPAPTQAIDRSEELGVVGGIDEPLQVVGRAVVHGREATHGVAGARVPDSTARPSGPRFGPERRGRHASLRSMSEAERGDEEAAVKALRQKLSGVLSRLPEIERKVIEHRMGLADGTPARPGEVAERLGLTIAEVKRIEARAFERIREVGPIKGLERFLGK</sequence>
<keyword evidence="4" id="KW-1185">Reference proteome</keyword>
<dbReference type="EMBL" id="CP036402">
    <property type="protein sequence ID" value="QBI19184.1"/>
    <property type="molecule type" value="Genomic_DNA"/>
</dbReference>
<feature type="domain" description="RNA polymerase sigma-70 region 4" evidence="2">
    <location>
        <begin position="190"/>
        <end position="243"/>
    </location>
</feature>
<feature type="region of interest" description="Disordered" evidence="1">
    <location>
        <begin position="134"/>
        <end position="175"/>
    </location>
</feature>
<dbReference type="AlphaFoldDB" id="A0A411YD88"/>
<evidence type="ECO:0000256" key="1">
    <source>
        <dbReference type="SAM" id="MobiDB-lite"/>
    </source>
</evidence>
<proteinExistence type="predicted"/>
<evidence type="ECO:0000313" key="4">
    <source>
        <dbReference type="Proteomes" id="UP000291469"/>
    </source>
</evidence>
<dbReference type="InterPro" id="IPR013324">
    <property type="entry name" value="RNA_pol_sigma_r3/r4-like"/>
</dbReference>
<reference evidence="3 4" key="1">
    <citation type="submission" date="2019-01" db="EMBL/GenBank/DDBJ databases">
        <title>Egibacter rhizosphaerae EGI 80759T.</title>
        <authorList>
            <person name="Chen D.-D."/>
            <person name="Tian Y."/>
            <person name="Jiao J.-Y."/>
            <person name="Zhang X.-T."/>
            <person name="Zhang Y.-G."/>
            <person name="Zhang Y."/>
            <person name="Xiao M."/>
            <person name="Shu W.-S."/>
            <person name="Li W.-J."/>
        </authorList>
    </citation>
    <scope>NUCLEOTIDE SEQUENCE [LARGE SCALE GENOMIC DNA]</scope>
    <source>
        <strain evidence="3 4">EGI 80759</strain>
    </source>
</reference>
<evidence type="ECO:0000259" key="2">
    <source>
        <dbReference type="Pfam" id="PF04545"/>
    </source>
</evidence>
<dbReference type="KEGG" id="erz:ER308_06285"/>
<dbReference type="Gene3D" id="1.10.10.10">
    <property type="entry name" value="Winged helix-like DNA-binding domain superfamily/Winged helix DNA-binding domain"/>
    <property type="match status" value="1"/>
</dbReference>
<name>A0A411YD88_9ACTN</name>
<dbReference type="Proteomes" id="UP000291469">
    <property type="component" value="Chromosome"/>
</dbReference>
<organism evidence="3 4">
    <name type="scientific">Egibacter rhizosphaerae</name>
    <dbReference type="NCBI Taxonomy" id="1670831"/>
    <lineage>
        <taxon>Bacteria</taxon>
        <taxon>Bacillati</taxon>
        <taxon>Actinomycetota</taxon>
        <taxon>Nitriliruptoria</taxon>
        <taxon>Egibacterales</taxon>
        <taxon>Egibacteraceae</taxon>
        <taxon>Egibacter</taxon>
    </lineage>
</organism>
<gene>
    <name evidence="3" type="ORF">ER308_06285</name>
</gene>
<accession>A0A411YD88</accession>
<evidence type="ECO:0000313" key="3">
    <source>
        <dbReference type="EMBL" id="QBI19184.1"/>
    </source>
</evidence>
<dbReference type="SUPFAM" id="SSF88659">
    <property type="entry name" value="Sigma3 and sigma4 domains of RNA polymerase sigma factors"/>
    <property type="match status" value="1"/>
</dbReference>
<dbReference type="Pfam" id="PF04545">
    <property type="entry name" value="Sigma70_r4"/>
    <property type="match status" value="1"/>
</dbReference>
<dbReference type="OrthoDB" id="5244701at2"/>
<protein>
    <recommendedName>
        <fullName evidence="2">RNA polymerase sigma-70 region 4 domain-containing protein</fullName>
    </recommendedName>
</protein>
<dbReference type="GO" id="GO:0003700">
    <property type="term" value="F:DNA-binding transcription factor activity"/>
    <property type="evidence" value="ECO:0007669"/>
    <property type="project" value="InterPro"/>
</dbReference>
<dbReference type="InterPro" id="IPR007630">
    <property type="entry name" value="RNA_pol_sigma70_r4"/>
</dbReference>
<dbReference type="GO" id="GO:0006352">
    <property type="term" value="P:DNA-templated transcription initiation"/>
    <property type="evidence" value="ECO:0007669"/>
    <property type="project" value="InterPro"/>
</dbReference>
<dbReference type="InterPro" id="IPR036388">
    <property type="entry name" value="WH-like_DNA-bd_sf"/>
</dbReference>